<dbReference type="InterPro" id="IPR020422">
    <property type="entry name" value="TYR_PHOSPHATASE_DUAL_dom"/>
</dbReference>
<dbReference type="PROSITE" id="PS50054">
    <property type="entry name" value="TYR_PHOSPHATASE_DUAL"/>
    <property type="match status" value="1"/>
</dbReference>
<protein>
    <recommendedName>
        <fullName evidence="13">Dual specificity protein phosphatase 23</fullName>
        <ecNumber evidence="5">3.1.3.16</ecNumber>
        <ecNumber evidence="4">3.1.3.48</ecNumber>
    </recommendedName>
    <alternativeName>
        <fullName evidence="14">Low molecular mass dual specificity phosphatase 3</fullName>
    </alternativeName>
</protein>
<evidence type="ECO:0000256" key="14">
    <source>
        <dbReference type="ARBA" id="ARBA00081937"/>
    </source>
</evidence>
<keyword evidence="7" id="KW-0378">Hydrolase</keyword>
<keyword evidence="8" id="KW-0904">Protein phosphatase</keyword>
<dbReference type="InterPro" id="IPR057023">
    <property type="entry name" value="PTP-SAK"/>
</dbReference>
<evidence type="ECO:0000256" key="8">
    <source>
        <dbReference type="ARBA" id="ARBA00022912"/>
    </source>
</evidence>
<dbReference type="InterPro" id="IPR000387">
    <property type="entry name" value="Tyr_Pase_dom"/>
</dbReference>
<evidence type="ECO:0000256" key="1">
    <source>
        <dbReference type="ARBA" id="ARBA00004123"/>
    </source>
</evidence>
<dbReference type="GO" id="GO:0004722">
    <property type="term" value="F:protein serine/threonine phosphatase activity"/>
    <property type="evidence" value="ECO:0007669"/>
    <property type="project" value="UniProtKB-EC"/>
</dbReference>
<dbReference type="FunFam" id="3.90.190.10:FF:000063">
    <property type="entry name" value="Dual specificity phosphatase 23"/>
    <property type="match status" value="1"/>
</dbReference>
<evidence type="ECO:0000256" key="2">
    <source>
        <dbReference type="ARBA" id="ARBA00004514"/>
    </source>
</evidence>
<evidence type="ECO:0000256" key="10">
    <source>
        <dbReference type="ARBA" id="ARBA00047761"/>
    </source>
</evidence>
<reference evidence="17" key="1">
    <citation type="submission" date="2013-04" db="EMBL/GenBank/DDBJ databases">
        <authorList>
            <person name="Qu J."/>
            <person name="Murali S.C."/>
            <person name="Bandaranaike D."/>
            <person name="Bellair M."/>
            <person name="Blankenburg K."/>
            <person name="Chao H."/>
            <person name="Dinh H."/>
            <person name="Doddapaneni H."/>
            <person name="Downs B."/>
            <person name="Dugan-Rocha S."/>
            <person name="Elkadiri S."/>
            <person name="Gnanaolivu R.D."/>
            <person name="Hernandez B."/>
            <person name="Javaid M."/>
            <person name="Jayaseelan J.C."/>
            <person name="Lee S."/>
            <person name="Li M."/>
            <person name="Ming W."/>
            <person name="Munidasa M."/>
            <person name="Muniz J."/>
            <person name="Nguyen L."/>
            <person name="Ongeri F."/>
            <person name="Osuji N."/>
            <person name="Pu L.-L."/>
            <person name="Puazo M."/>
            <person name="Qu C."/>
            <person name="Quiroz J."/>
            <person name="Raj R."/>
            <person name="Weissenberger G."/>
            <person name="Xin Y."/>
            <person name="Zou X."/>
            <person name="Han Y."/>
            <person name="Richards S."/>
            <person name="Worley K."/>
            <person name="Muzny D."/>
            <person name="Gibbs R."/>
        </authorList>
    </citation>
    <scope>NUCLEOTIDE SEQUENCE</scope>
    <source>
        <strain evidence="17">Sampled in the wild</strain>
    </source>
</reference>
<keyword evidence="6" id="KW-0963">Cytoplasm</keyword>
<evidence type="ECO:0000256" key="5">
    <source>
        <dbReference type="ARBA" id="ARBA00013081"/>
    </source>
</evidence>
<dbReference type="SUPFAM" id="SSF52799">
    <property type="entry name" value="(Phosphotyrosine protein) phosphatases II"/>
    <property type="match status" value="1"/>
</dbReference>
<comment type="function">
    <text evidence="12">Protein phosphatase that mediates dephosphorylation of proteins phosphorylated on Tyr and Ser/Thr residues. In vitro, it can dephosphorylate p44-ERK1 (MAPK3) but not p54 SAPK-beta (MAPK10) in vitro. Able to enhance activation of JNK and p38 (MAPK14).</text>
</comment>
<evidence type="ECO:0000256" key="12">
    <source>
        <dbReference type="ARBA" id="ARBA00053915"/>
    </source>
</evidence>
<dbReference type="AlphaFoldDB" id="A0A8K0KJ55"/>
<keyword evidence="18" id="KW-1185">Reference proteome</keyword>
<dbReference type="InterPro" id="IPR003595">
    <property type="entry name" value="Tyr_Pase_cat"/>
</dbReference>
<dbReference type="Proteomes" id="UP000792457">
    <property type="component" value="Unassembled WGS sequence"/>
</dbReference>
<dbReference type="EMBL" id="KZ308894">
    <property type="protein sequence ID" value="KAG8235253.1"/>
    <property type="molecule type" value="Genomic_DNA"/>
</dbReference>
<proteinExistence type="inferred from homology"/>
<dbReference type="GO" id="GO:0004725">
    <property type="term" value="F:protein tyrosine phosphatase activity"/>
    <property type="evidence" value="ECO:0007669"/>
    <property type="project" value="UniProtKB-EC"/>
</dbReference>
<dbReference type="InterPro" id="IPR050561">
    <property type="entry name" value="PTP"/>
</dbReference>
<accession>A0A8K0KJ55</accession>
<dbReference type="PROSITE" id="PS00383">
    <property type="entry name" value="TYR_PHOSPHATASE_1"/>
    <property type="match status" value="1"/>
</dbReference>
<reference evidence="17" key="2">
    <citation type="submission" date="2017-10" db="EMBL/GenBank/DDBJ databases">
        <title>Ladona fulva Genome sequencing and assembly.</title>
        <authorList>
            <person name="Murali S."/>
            <person name="Richards S."/>
            <person name="Bandaranaike D."/>
            <person name="Bellair M."/>
            <person name="Blankenburg K."/>
            <person name="Chao H."/>
            <person name="Dinh H."/>
            <person name="Doddapaneni H."/>
            <person name="Dugan-Rocha S."/>
            <person name="Elkadiri S."/>
            <person name="Gnanaolivu R."/>
            <person name="Hernandez B."/>
            <person name="Skinner E."/>
            <person name="Javaid M."/>
            <person name="Lee S."/>
            <person name="Li M."/>
            <person name="Ming W."/>
            <person name="Munidasa M."/>
            <person name="Muniz J."/>
            <person name="Nguyen L."/>
            <person name="Hughes D."/>
            <person name="Osuji N."/>
            <person name="Pu L.-L."/>
            <person name="Puazo M."/>
            <person name="Qu C."/>
            <person name="Quiroz J."/>
            <person name="Raj R."/>
            <person name="Weissenberger G."/>
            <person name="Xin Y."/>
            <person name="Zou X."/>
            <person name="Han Y."/>
            <person name="Worley K."/>
            <person name="Muzny D."/>
            <person name="Gibbs R."/>
        </authorList>
    </citation>
    <scope>NUCLEOTIDE SEQUENCE</scope>
    <source>
        <strain evidence="17">Sampled in the wild</strain>
    </source>
</reference>
<dbReference type="InterPro" id="IPR029021">
    <property type="entry name" value="Prot-tyrosine_phosphatase-like"/>
</dbReference>
<name>A0A8K0KJ55_LADFU</name>
<dbReference type="OrthoDB" id="19045at2759"/>
<comment type="catalytic activity">
    <reaction evidence="10">
        <text>O-phospho-L-seryl-[protein] + H2O = L-seryl-[protein] + phosphate</text>
        <dbReference type="Rhea" id="RHEA:20629"/>
        <dbReference type="Rhea" id="RHEA-COMP:9863"/>
        <dbReference type="Rhea" id="RHEA-COMP:11604"/>
        <dbReference type="ChEBI" id="CHEBI:15377"/>
        <dbReference type="ChEBI" id="CHEBI:29999"/>
        <dbReference type="ChEBI" id="CHEBI:43474"/>
        <dbReference type="ChEBI" id="CHEBI:83421"/>
        <dbReference type="EC" id="3.1.3.16"/>
    </reaction>
</comment>
<comment type="catalytic activity">
    <reaction evidence="11">
        <text>O-phospho-L-threonyl-[protein] + H2O = L-threonyl-[protein] + phosphate</text>
        <dbReference type="Rhea" id="RHEA:47004"/>
        <dbReference type="Rhea" id="RHEA-COMP:11060"/>
        <dbReference type="Rhea" id="RHEA-COMP:11605"/>
        <dbReference type="ChEBI" id="CHEBI:15377"/>
        <dbReference type="ChEBI" id="CHEBI:30013"/>
        <dbReference type="ChEBI" id="CHEBI:43474"/>
        <dbReference type="ChEBI" id="CHEBI:61977"/>
        <dbReference type="EC" id="3.1.3.16"/>
    </reaction>
</comment>
<comment type="caution">
    <text evidence="17">The sequence shown here is derived from an EMBL/GenBank/DDBJ whole genome shotgun (WGS) entry which is preliminary data.</text>
</comment>
<organism evidence="17 18">
    <name type="scientific">Ladona fulva</name>
    <name type="common">Scarce chaser dragonfly</name>
    <name type="synonym">Libellula fulva</name>
    <dbReference type="NCBI Taxonomy" id="123851"/>
    <lineage>
        <taxon>Eukaryota</taxon>
        <taxon>Metazoa</taxon>
        <taxon>Ecdysozoa</taxon>
        <taxon>Arthropoda</taxon>
        <taxon>Hexapoda</taxon>
        <taxon>Insecta</taxon>
        <taxon>Pterygota</taxon>
        <taxon>Palaeoptera</taxon>
        <taxon>Odonata</taxon>
        <taxon>Epiprocta</taxon>
        <taxon>Anisoptera</taxon>
        <taxon>Libelluloidea</taxon>
        <taxon>Libellulidae</taxon>
        <taxon>Ladona</taxon>
    </lineage>
</organism>
<dbReference type="GO" id="GO:0005829">
    <property type="term" value="C:cytosol"/>
    <property type="evidence" value="ECO:0007669"/>
    <property type="project" value="UniProtKB-SubCell"/>
</dbReference>
<comment type="similarity">
    <text evidence="3">Belongs to the protein-tyrosine phosphatase family. Non-receptor class dual specificity subfamily.</text>
</comment>
<feature type="domain" description="Tyrosine-protein phosphatase" evidence="15">
    <location>
        <begin position="26"/>
        <end position="171"/>
    </location>
</feature>
<dbReference type="EC" id="3.1.3.48" evidence="4"/>
<evidence type="ECO:0000256" key="4">
    <source>
        <dbReference type="ARBA" id="ARBA00013064"/>
    </source>
</evidence>
<keyword evidence="9" id="KW-0539">Nucleus</keyword>
<sequence>MRKTQKSASYSPYLMDSGTACYPPWNFSWVVPGQLAAMAWPQTVENLNYIVSQGIKHLITLSPEKRPPINECPDLLWTQIPVREFEAPSVAQISKFIDICQRSRIKNEAVGVHCRMGRGRTGVMAACYLACFCDQSPERAIINVRLMRPGSLETYEQEKAVISYYDTLRRM</sequence>
<evidence type="ECO:0000313" key="18">
    <source>
        <dbReference type="Proteomes" id="UP000792457"/>
    </source>
</evidence>
<dbReference type="Pfam" id="PF22784">
    <property type="entry name" value="PTP-SAK"/>
    <property type="match status" value="1"/>
</dbReference>
<evidence type="ECO:0000256" key="6">
    <source>
        <dbReference type="ARBA" id="ARBA00022490"/>
    </source>
</evidence>
<evidence type="ECO:0000256" key="11">
    <source>
        <dbReference type="ARBA" id="ARBA00048336"/>
    </source>
</evidence>
<feature type="domain" description="Tyrosine specific protein phosphatases" evidence="16">
    <location>
        <begin position="94"/>
        <end position="159"/>
    </location>
</feature>
<dbReference type="InterPro" id="IPR016130">
    <property type="entry name" value="Tyr_Pase_AS"/>
</dbReference>
<evidence type="ECO:0000313" key="17">
    <source>
        <dbReference type="EMBL" id="KAG8235253.1"/>
    </source>
</evidence>
<comment type="subcellular location">
    <subcellularLocation>
        <location evidence="2">Cytoplasm</location>
        <location evidence="2">Cytosol</location>
    </subcellularLocation>
    <subcellularLocation>
        <location evidence="1">Nucleus</location>
    </subcellularLocation>
</comment>
<dbReference type="Gene3D" id="3.90.190.10">
    <property type="entry name" value="Protein tyrosine phosphatase superfamily"/>
    <property type="match status" value="1"/>
</dbReference>
<dbReference type="SMART" id="SM00195">
    <property type="entry name" value="DSPc"/>
    <property type="match status" value="1"/>
</dbReference>
<gene>
    <name evidence="17" type="ORF">J437_LFUL014253</name>
</gene>
<evidence type="ECO:0000259" key="16">
    <source>
        <dbReference type="PROSITE" id="PS50056"/>
    </source>
</evidence>
<evidence type="ECO:0000256" key="9">
    <source>
        <dbReference type="ARBA" id="ARBA00023242"/>
    </source>
</evidence>
<dbReference type="PROSITE" id="PS50056">
    <property type="entry name" value="TYR_PHOSPHATASE_2"/>
    <property type="match status" value="1"/>
</dbReference>
<evidence type="ECO:0000259" key="15">
    <source>
        <dbReference type="PROSITE" id="PS50054"/>
    </source>
</evidence>
<dbReference type="EC" id="3.1.3.16" evidence="5"/>
<dbReference type="PANTHER" id="PTHR23339">
    <property type="entry name" value="TYROSINE SPECIFIC PROTEIN PHOSPHATASE AND DUAL SPECIFICITY PROTEIN PHOSPHATASE"/>
    <property type="match status" value="1"/>
</dbReference>
<evidence type="ECO:0000256" key="7">
    <source>
        <dbReference type="ARBA" id="ARBA00022801"/>
    </source>
</evidence>
<dbReference type="SMART" id="SM00404">
    <property type="entry name" value="PTPc_motif"/>
    <property type="match status" value="1"/>
</dbReference>
<evidence type="ECO:0000256" key="3">
    <source>
        <dbReference type="ARBA" id="ARBA00008601"/>
    </source>
</evidence>
<dbReference type="CDD" id="cd14504">
    <property type="entry name" value="DUSP23"/>
    <property type="match status" value="1"/>
</dbReference>
<dbReference type="GO" id="GO:0005634">
    <property type="term" value="C:nucleus"/>
    <property type="evidence" value="ECO:0007669"/>
    <property type="project" value="UniProtKB-SubCell"/>
</dbReference>
<evidence type="ECO:0000256" key="13">
    <source>
        <dbReference type="ARBA" id="ARBA00068789"/>
    </source>
</evidence>